<dbReference type="EMBL" id="BSQG01000002">
    <property type="protein sequence ID" value="GLU47316.1"/>
    <property type="molecule type" value="Genomic_DNA"/>
</dbReference>
<dbReference type="RefSeq" id="WP_285758363.1">
    <property type="nucleotide sequence ID" value="NZ_BSQG01000002.1"/>
</dbReference>
<feature type="compositionally biased region" description="Low complexity" evidence="2">
    <location>
        <begin position="295"/>
        <end position="307"/>
    </location>
</feature>
<feature type="compositionally biased region" description="Low complexity" evidence="2">
    <location>
        <begin position="248"/>
        <end position="260"/>
    </location>
</feature>
<evidence type="ECO:0008006" key="5">
    <source>
        <dbReference type="Google" id="ProtNLM"/>
    </source>
</evidence>
<evidence type="ECO:0000256" key="2">
    <source>
        <dbReference type="SAM" id="MobiDB-lite"/>
    </source>
</evidence>
<proteinExistence type="predicted"/>
<feature type="region of interest" description="Disordered" evidence="2">
    <location>
        <begin position="205"/>
        <end position="406"/>
    </location>
</feature>
<gene>
    <name evidence="3" type="ORF">Nans01_16670</name>
</gene>
<feature type="coiled-coil region" evidence="1">
    <location>
        <begin position="34"/>
        <end position="68"/>
    </location>
</feature>
<name>A0A9W6P593_9ACTN</name>
<dbReference type="AlphaFoldDB" id="A0A9W6P593"/>
<organism evidence="3 4">
    <name type="scientific">Nocardiopsis ansamitocini</name>
    <dbReference type="NCBI Taxonomy" id="1670832"/>
    <lineage>
        <taxon>Bacteria</taxon>
        <taxon>Bacillati</taxon>
        <taxon>Actinomycetota</taxon>
        <taxon>Actinomycetes</taxon>
        <taxon>Streptosporangiales</taxon>
        <taxon>Nocardiopsidaceae</taxon>
        <taxon>Nocardiopsis</taxon>
    </lineage>
</organism>
<comment type="caution">
    <text evidence="3">The sequence shown here is derived from an EMBL/GenBank/DDBJ whole genome shotgun (WGS) entry which is preliminary data.</text>
</comment>
<feature type="compositionally biased region" description="Polar residues" evidence="2">
    <location>
        <begin position="338"/>
        <end position="351"/>
    </location>
</feature>
<dbReference type="Proteomes" id="UP001165092">
    <property type="component" value="Unassembled WGS sequence"/>
</dbReference>
<accession>A0A9W6P593</accession>
<keyword evidence="4" id="KW-1185">Reference proteome</keyword>
<dbReference type="Gene3D" id="6.10.250.660">
    <property type="match status" value="1"/>
</dbReference>
<feature type="compositionally biased region" description="Basic and acidic residues" evidence="2">
    <location>
        <begin position="93"/>
        <end position="106"/>
    </location>
</feature>
<feature type="compositionally biased region" description="Low complexity" evidence="2">
    <location>
        <begin position="364"/>
        <end position="374"/>
    </location>
</feature>
<dbReference type="Gene3D" id="1.20.5.620">
    <property type="entry name" value="F1F0 ATP synthase subunit B, membrane domain"/>
    <property type="match status" value="1"/>
</dbReference>
<protein>
    <recommendedName>
        <fullName evidence="5">Cell division protein DivIVA</fullName>
    </recommendedName>
</protein>
<feature type="compositionally biased region" description="Basic and acidic residues" evidence="2">
    <location>
        <begin position="232"/>
        <end position="247"/>
    </location>
</feature>
<evidence type="ECO:0000313" key="3">
    <source>
        <dbReference type="EMBL" id="GLU47316.1"/>
    </source>
</evidence>
<evidence type="ECO:0000256" key="1">
    <source>
        <dbReference type="SAM" id="Coils"/>
    </source>
</evidence>
<sequence>MNEHSTEILPNLLREEAFPTARKGYDKHQVDDFVVRNHNQIRDLQERLARAHDELEQLRRQLAEAKAKAVVKPEHEQISERLANILRIADEEASDKRSKVDKEVGDIRASAQEESQAKVKDAQEHAERIVGSARDQANELVTSAKQEAEQLREQAKEESERKLADSEARATRIHETADRRLATLTATHGEAARRLSDMRDTLTELLQAETKAGPLDNGLSRADFGTETADGDEAKDAKDAKDAKEAKPQQPKAEGAKPSAPSAPPAPTAPAAVKDEAAAKNEQPAPQRPAPAKPQPAQNAPARPAPADADEATIKLNPDDEATARISPEDTKAAAEQSGPSSQPVRQNPQRPQGFRYSGPAPTPTEEPTAQMPPINDPGMTGIYRHPEAKPSPDDEATEGVRIIRP</sequence>
<feature type="region of interest" description="Disordered" evidence="2">
    <location>
        <begin position="151"/>
        <end position="176"/>
    </location>
</feature>
<reference evidence="3" key="1">
    <citation type="submission" date="2023-02" db="EMBL/GenBank/DDBJ databases">
        <title>Nocardiopsis ansamitocini NBRC 112285.</title>
        <authorList>
            <person name="Ichikawa N."/>
            <person name="Sato H."/>
            <person name="Tonouchi N."/>
        </authorList>
    </citation>
    <scope>NUCLEOTIDE SEQUENCE</scope>
    <source>
        <strain evidence="3">NBRC 112285</strain>
    </source>
</reference>
<keyword evidence="1" id="KW-0175">Coiled coil</keyword>
<feature type="region of interest" description="Disordered" evidence="2">
    <location>
        <begin position="93"/>
        <end position="122"/>
    </location>
</feature>
<evidence type="ECO:0000313" key="4">
    <source>
        <dbReference type="Proteomes" id="UP001165092"/>
    </source>
</evidence>